<comment type="catalytic activity">
    <reaction evidence="5 6">
        <text>NAD(+) + ATP = ADP + NADP(+) + H(+)</text>
        <dbReference type="Rhea" id="RHEA:18629"/>
        <dbReference type="ChEBI" id="CHEBI:15378"/>
        <dbReference type="ChEBI" id="CHEBI:30616"/>
        <dbReference type="ChEBI" id="CHEBI:57540"/>
        <dbReference type="ChEBI" id="CHEBI:58349"/>
        <dbReference type="ChEBI" id="CHEBI:456216"/>
        <dbReference type="EC" id="2.7.1.23"/>
    </reaction>
</comment>
<keyword evidence="2 6" id="KW-0418">Kinase</keyword>
<keyword evidence="6" id="KW-0067">ATP-binding</keyword>
<gene>
    <name evidence="6" type="primary">nadK</name>
    <name evidence="7" type="ORF">SAMN05421637_2740</name>
</gene>
<comment type="caution">
    <text evidence="6">Lacks conserved residue(s) required for the propagation of feature annotation.</text>
</comment>
<feature type="binding site" evidence="6">
    <location>
        <begin position="55"/>
        <end position="56"/>
    </location>
    <ligand>
        <name>NAD(+)</name>
        <dbReference type="ChEBI" id="CHEBI:57540"/>
    </ligand>
</feature>
<reference evidence="8" key="1">
    <citation type="submission" date="2016-10" db="EMBL/GenBank/DDBJ databases">
        <authorList>
            <person name="Varghese N."/>
        </authorList>
    </citation>
    <scope>NUCLEOTIDE SEQUENCE [LARGE SCALE GENOMIC DNA]</scope>
    <source>
        <strain evidence="8">DSM 24868</strain>
    </source>
</reference>
<evidence type="ECO:0000256" key="1">
    <source>
        <dbReference type="ARBA" id="ARBA00022679"/>
    </source>
</evidence>
<dbReference type="InterPro" id="IPR016064">
    <property type="entry name" value="NAD/diacylglycerol_kinase_sf"/>
</dbReference>
<dbReference type="GO" id="GO:0046872">
    <property type="term" value="F:metal ion binding"/>
    <property type="evidence" value="ECO:0007669"/>
    <property type="project" value="UniProtKB-UniRule"/>
</dbReference>
<keyword evidence="3 6" id="KW-0521">NADP</keyword>
<keyword evidence="6" id="KW-0963">Cytoplasm</keyword>
<keyword evidence="6" id="KW-0547">Nucleotide-binding</keyword>
<evidence type="ECO:0000256" key="4">
    <source>
        <dbReference type="ARBA" id="ARBA00023027"/>
    </source>
</evidence>
<dbReference type="GO" id="GO:0003951">
    <property type="term" value="F:NAD+ kinase activity"/>
    <property type="evidence" value="ECO:0007669"/>
    <property type="project" value="UniProtKB-UniRule"/>
</dbReference>
<dbReference type="GO" id="GO:0006741">
    <property type="term" value="P:NADP+ biosynthetic process"/>
    <property type="evidence" value="ECO:0007669"/>
    <property type="project" value="UniProtKB-UniRule"/>
</dbReference>
<evidence type="ECO:0000256" key="5">
    <source>
        <dbReference type="ARBA" id="ARBA00047925"/>
    </source>
</evidence>
<feature type="binding site" evidence="6">
    <location>
        <position position="194"/>
    </location>
    <ligand>
        <name>NAD(+)</name>
        <dbReference type="ChEBI" id="CHEBI:57540"/>
    </ligand>
</feature>
<dbReference type="STRING" id="1043493.SAMN05421637_2740"/>
<comment type="cofactor">
    <cofactor evidence="6">
        <name>a divalent metal cation</name>
        <dbReference type="ChEBI" id="CHEBI:60240"/>
    </cofactor>
</comment>
<dbReference type="EC" id="2.7.1.23" evidence="6"/>
<dbReference type="Pfam" id="PF20143">
    <property type="entry name" value="NAD_kinase_C"/>
    <property type="match status" value="1"/>
</dbReference>
<dbReference type="InterPro" id="IPR017438">
    <property type="entry name" value="ATP-NAD_kinase_N"/>
</dbReference>
<comment type="similarity">
    <text evidence="6">Belongs to the NAD kinase family.</text>
</comment>
<evidence type="ECO:0000256" key="3">
    <source>
        <dbReference type="ARBA" id="ARBA00022857"/>
    </source>
</evidence>
<dbReference type="EMBL" id="FNZI01000009">
    <property type="protein sequence ID" value="SEJ70127.1"/>
    <property type="molecule type" value="Genomic_DNA"/>
</dbReference>
<evidence type="ECO:0000256" key="2">
    <source>
        <dbReference type="ARBA" id="ARBA00022777"/>
    </source>
</evidence>
<feature type="binding site" evidence="6">
    <location>
        <begin position="129"/>
        <end position="130"/>
    </location>
    <ligand>
        <name>NAD(+)</name>
        <dbReference type="ChEBI" id="CHEBI:57540"/>
    </ligand>
</feature>
<name>A0A1H7B1N4_9MICO</name>
<dbReference type="OrthoDB" id="9774737at2"/>
<accession>A0A1H7B1N4</accession>
<protein>
    <recommendedName>
        <fullName evidence="6">NAD kinase</fullName>
        <ecNumber evidence="6">2.7.1.23</ecNumber>
    </recommendedName>
    <alternativeName>
        <fullName evidence="6">ATP-dependent NAD kinase</fullName>
    </alternativeName>
</protein>
<proteinExistence type="inferred from homology"/>
<evidence type="ECO:0000256" key="6">
    <source>
        <dbReference type="HAMAP-Rule" id="MF_00361"/>
    </source>
</evidence>
<dbReference type="NCBIfam" id="NF002892">
    <property type="entry name" value="PRK03372.1"/>
    <property type="match status" value="1"/>
</dbReference>
<dbReference type="Gene3D" id="3.40.50.10330">
    <property type="entry name" value="Probable inorganic polyphosphate/atp-NAD kinase, domain 1"/>
    <property type="match status" value="1"/>
</dbReference>
<comment type="subcellular location">
    <subcellularLocation>
        <location evidence="6">Cytoplasm</location>
    </subcellularLocation>
</comment>
<dbReference type="PANTHER" id="PTHR20275">
    <property type="entry name" value="NAD KINASE"/>
    <property type="match status" value="1"/>
</dbReference>
<organism evidence="7 8">
    <name type="scientific">Demequina mangrovi</name>
    <dbReference type="NCBI Taxonomy" id="1043493"/>
    <lineage>
        <taxon>Bacteria</taxon>
        <taxon>Bacillati</taxon>
        <taxon>Actinomycetota</taxon>
        <taxon>Actinomycetes</taxon>
        <taxon>Micrococcales</taxon>
        <taxon>Demequinaceae</taxon>
        <taxon>Demequina</taxon>
    </lineage>
</organism>
<dbReference type="Proteomes" id="UP000183315">
    <property type="component" value="Unassembled WGS sequence"/>
</dbReference>
<dbReference type="SUPFAM" id="SSF111331">
    <property type="entry name" value="NAD kinase/diacylglycerol kinase-like"/>
    <property type="match status" value="1"/>
</dbReference>
<dbReference type="AlphaFoldDB" id="A0A1H7B1N4"/>
<dbReference type="GO" id="GO:0005737">
    <property type="term" value="C:cytoplasm"/>
    <property type="evidence" value="ECO:0007669"/>
    <property type="project" value="UniProtKB-SubCell"/>
</dbReference>
<dbReference type="GO" id="GO:0005524">
    <property type="term" value="F:ATP binding"/>
    <property type="evidence" value="ECO:0007669"/>
    <property type="project" value="UniProtKB-KW"/>
</dbReference>
<keyword evidence="8" id="KW-1185">Reference proteome</keyword>
<feature type="binding site" evidence="6">
    <location>
        <position position="60"/>
    </location>
    <ligand>
        <name>NAD(+)</name>
        <dbReference type="ChEBI" id="CHEBI:57540"/>
    </ligand>
</feature>
<comment type="function">
    <text evidence="6">Involved in the regulation of the intracellular balance of NAD and NADP, and is a key enzyme in the biosynthesis of NADP. Catalyzes specifically the phosphorylation on 2'-hydroxyl of the adenosine moiety of NAD to yield NADP.</text>
</comment>
<dbReference type="InterPro" id="IPR002504">
    <property type="entry name" value="NADK"/>
</dbReference>
<dbReference type="RefSeq" id="WP_042215608.1">
    <property type="nucleotide sequence ID" value="NZ_BBLU01000012.1"/>
</dbReference>
<dbReference type="HAMAP" id="MF_00361">
    <property type="entry name" value="NAD_kinase"/>
    <property type="match status" value="1"/>
</dbReference>
<dbReference type="InterPro" id="IPR017437">
    <property type="entry name" value="ATP-NAD_kinase_PpnK-typ_C"/>
</dbReference>
<sequence>MTRRILLVVHPHRPEAQEAASLAAAALEADGIATCTDFERGVDAPIEAALVLGGDGTILHAADMTRGTGIPLLGVNLGHVGFLAELERDDVAHAARRLAAGEYDIEERGTLDVVVTLPTGEQTSGWALNDVTIERANLRTTIEVALDIDDHPLSTFGCDGVVISSATGSTAHAFSAGGPVLWPDVDALLVVPLAAHALFSRPLVVSPSSQVRVEILDRSSSDGQVVLDGARALDLARGGRVEVSRGSQTVRLARMSDAPFSERLVQKFALPVDGFRGERPISDSGAGI</sequence>
<dbReference type="eggNOG" id="COG0061">
    <property type="taxonomic scope" value="Bacteria"/>
</dbReference>
<keyword evidence="1 6" id="KW-0808">Transferase</keyword>
<dbReference type="Gene3D" id="2.60.200.30">
    <property type="entry name" value="Probable inorganic polyphosphate/atp-NAD kinase, domain 2"/>
    <property type="match status" value="1"/>
</dbReference>
<feature type="binding site" evidence="6">
    <location>
        <begin position="170"/>
        <end position="175"/>
    </location>
    <ligand>
        <name>NAD(+)</name>
        <dbReference type="ChEBI" id="CHEBI:57540"/>
    </ligand>
</feature>
<feature type="binding site" evidence="6">
    <location>
        <position position="159"/>
    </location>
    <ligand>
        <name>NAD(+)</name>
        <dbReference type="ChEBI" id="CHEBI:57540"/>
    </ligand>
</feature>
<dbReference type="GO" id="GO:0019674">
    <property type="term" value="P:NAD+ metabolic process"/>
    <property type="evidence" value="ECO:0007669"/>
    <property type="project" value="InterPro"/>
</dbReference>
<dbReference type="GO" id="GO:0051287">
    <property type="term" value="F:NAD binding"/>
    <property type="evidence" value="ECO:0007669"/>
    <property type="project" value="UniProtKB-ARBA"/>
</dbReference>
<keyword evidence="4 6" id="KW-0520">NAD</keyword>
<dbReference type="Pfam" id="PF01513">
    <property type="entry name" value="NAD_kinase"/>
    <property type="match status" value="1"/>
</dbReference>
<evidence type="ECO:0000313" key="8">
    <source>
        <dbReference type="Proteomes" id="UP000183315"/>
    </source>
</evidence>
<evidence type="ECO:0000313" key="7">
    <source>
        <dbReference type="EMBL" id="SEJ70127.1"/>
    </source>
</evidence>
<feature type="active site" description="Proton acceptor" evidence="6">
    <location>
        <position position="55"/>
    </location>
</feature>
<dbReference type="PANTHER" id="PTHR20275:SF0">
    <property type="entry name" value="NAD KINASE"/>
    <property type="match status" value="1"/>
</dbReference>